<evidence type="ECO:0000259" key="18">
    <source>
        <dbReference type="PROSITE" id="PS50041"/>
    </source>
</evidence>
<dbReference type="SUPFAM" id="SSF56436">
    <property type="entry name" value="C-type lectin-like"/>
    <property type="match status" value="1"/>
</dbReference>
<keyword evidence="8" id="KW-0735">Signal-anchor</keyword>
<evidence type="ECO:0000256" key="4">
    <source>
        <dbReference type="ARBA" id="ARBA00022723"/>
    </source>
</evidence>
<evidence type="ECO:0000256" key="15">
    <source>
        <dbReference type="SAM" id="Coils"/>
    </source>
</evidence>
<keyword evidence="11" id="KW-0176">Collagen</keyword>
<feature type="compositionally biased region" description="Pro residues" evidence="16">
    <location>
        <begin position="562"/>
        <end position="578"/>
    </location>
</feature>
<evidence type="ECO:0000256" key="7">
    <source>
        <dbReference type="ARBA" id="ARBA00022837"/>
    </source>
</evidence>
<evidence type="ECO:0000256" key="17">
    <source>
        <dbReference type="SAM" id="Phobius"/>
    </source>
</evidence>
<dbReference type="GO" id="GO:0030246">
    <property type="term" value="F:carbohydrate binding"/>
    <property type="evidence" value="ECO:0007669"/>
    <property type="project" value="UniProtKB-KW"/>
</dbReference>
<dbReference type="CDD" id="cd03590">
    <property type="entry name" value="CLECT_DC-SIGN_like"/>
    <property type="match status" value="1"/>
</dbReference>
<dbReference type="Ensembl" id="ENSORLT00015008180.1">
    <property type="protein sequence ID" value="ENSORLP00015024353.1"/>
    <property type="gene ID" value="ENSORLG00015004841.1"/>
</dbReference>
<keyword evidence="9 17" id="KW-1133">Transmembrane helix</keyword>
<feature type="compositionally biased region" description="Low complexity" evidence="16">
    <location>
        <begin position="606"/>
        <end position="617"/>
    </location>
</feature>
<evidence type="ECO:0000256" key="1">
    <source>
        <dbReference type="ARBA" id="ARBA00004606"/>
    </source>
</evidence>
<keyword evidence="5" id="KW-0430">Lectin</keyword>
<comment type="subcellular location">
    <subcellularLocation>
        <location evidence="1">Membrane</location>
        <topology evidence="1">Single-pass type II membrane protein</topology>
    </subcellularLocation>
</comment>
<feature type="coiled-coil region" evidence="15">
    <location>
        <begin position="216"/>
        <end position="250"/>
    </location>
</feature>
<evidence type="ECO:0000256" key="9">
    <source>
        <dbReference type="ARBA" id="ARBA00022989"/>
    </source>
</evidence>
<feature type="region of interest" description="Disordered" evidence="16">
    <location>
        <begin position="434"/>
        <end position="624"/>
    </location>
</feature>
<dbReference type="PANTHER" id="PTHR22803">
    <property type="entry name" value="MANNOSE, PHOSPHOLIPASE, LECTIN RECEPTOR RELATED"/>
    <property type="match status" value="1"/>
</dbReference>
<evidence type="ECO:0000256" key="12">
    <source>
        <dbReference type="ARBA" id="ARBA00023136"/>
    </source>
</evidence>
<reference evidence="19 20" key="2">
    <citation type="submission" date="2017-04" db="EMBL/GenBank/DDBJ databases">
        <title>CpG methylation of centromeres and impact of large insertions on vertebrate speciation.</title>
        <authorList>
            <person name="Ichikawa K."/>
            <person name="Yoshimura J."/>
            <person name="Morishita S."/>
        </authorList>
    </citation>
    <scope>NUCLEOTIDE SEQUENCE</scope>
    <source>
        <strain evidence="19 20">HSOK</strain>
    </source>
</reference>
<keyword evidence="4" id="KW-0479">Metal-binding</keyword>
<feature type="compositionally biased region" description="Pro residues" evidence="16">
    <location>
        <begin position="533"/>
        <end position="547"/>
    </location>
</feature>
<dbReference type="InterPro" id="IPR016186">
    <property type="entry name" value="C-type_lectin-like/link_sf"/>
</dbReference>
<dbReference type="PROSITE" id="PS00615">
    <property type="entry name" value="C_TYPE_LECTIN_1"/>
    <property type="match status" value="1"/>
</dbReference>
<feature type="compositionally biased region" description="Gly residues" evidence="16">
    <location>
        <begin position="504"/>
        <end position="513"/>
    </location>
</feature>
<evidence type="ECO:0000256" key="5">
    <source>
        <dbReference type="ARBA" id="ARBA00022734"/>
    </source>
</evidence>
<keyword evidence="3 17" id="KW-0812">Transmembrane</keyword>
<keyword evidence="12 17" id="KW-0472">Membrane</keyword>
<dbReference type="Pfam" id="PF00059">
    <property type="entry name" value="Lectin_C"/>
    <property type="match status" value="1"/>
</dbReference>
<dbReference type="SMART" id="SM00034">
    <property type="entry name" value="CLECT"/>
    <property type="match status" value="1"/>
</dbReference>
<dbReference type="Proteomes" id="UP000265200">
    <property type="component" value="Chromosome 17"/>
</dbReference>
<feature type="compositionally biased region" description="Low complexity" evidence="16">
    <location>
        <begin position="548"/>
        <end position="557"/>
    </location>
</feature>
<keyword evidence="6" id="KW-0677">Repeat</keyword>
<dbReference type="Gene3D" id="3.10.100.10">
    <property type="entry name" value="Mannose-Binding Protein A, subunit A"/>
    <property type="match status" value="1"/>
</dbReference>
<dbReference type="Pfam" id="PF26004">
    <property type="entry name" value="COLEC12"/>
    <property type="match status" value="1"/>
</dbReference>
<keyword evidence="10 15" id="KW-0175">Coiled coil</keyword>
<keyword evidence="7" id="KW-0106">Calcium</keyword>
<evidence type="ECO:0000313" key="19">
    <source>
        <dbReference type="Ensembl" id="ENSORLP00015024353.1"/>
    </source>
</evidence>
<dbReference type="InterPro" id="IPR018378">
    <property type="entry name" value="C-type_lectin_CS"/>
</dbReference>
<evidence type="ECO:0000256" key="10">
    <source>
        <dbReference type="ARBA" id="ARBA00023054"/>
    </source>
</evidence>
<reference evidence="19" key="4">
    <citation type="submission" date="2025-09" db="UniProtKB">
        <authorList>
            <consortium name="Ensembl"/>
        </authorList>
    </citation>
    <scope>IDENTIFICATION</scope>
    <source>
        <strain evidence="19">HSOK</strain>
    </source>
</reference>
<reference evidence="19" key="3">
    <citation type="submission" date="2025-08" db="UniProtKB">
        <authorList>
            <consortium name="Ensembl"/>
        </authorList>
    </citation>
    <scope>IDENTIFICATION</scope>
    <source>
        <strain evidence="19">HSOK</strain>
    </source>
</reference>
<evidence type="ECO:0000256" key="2">
    <source>
        <dbReference type="ARBA" id="ARBA00017460"/>
    </source>
</evidence>
<evidence type="ECO:0000256" key="13">
    <source>
        <dbReference type="ARBA" id="ARBA00023157"/>
    </source>
</evidence>
<proteinExistence type="predicted"/>
<evidence type="ECO:0000256" key="6">
    <source>
        <dbReference type="ARBA" id="ARBA00022737"/>
    </source>
</evidence>
<keyword evidence="14" id="KW-0675">Receptor</keyword>
<dbReference type="InterPro" id="IPR001304">
    <property type="entry name" value="C-type_lectin-like"/>
</dbReference>
<evidence type="ECO:0000256" key="16">
    <source>
        <dbReference type="SAM" id="MobiDB-lite"/>
    </source>
</evidence>
<dbReference type="GO" id="GO:0005581">
    <property type="term" value="C:collagen trimer"/>
    <property type="evidence" value="ECO:0007669"/>
    <property type="project" value="UniProtKB-KW"/>
</dbReference>
<dbReference type="InterPro" id="IPR058762">
    <property type="entry name" value="COLEC12_dom"/>
</dbReference>
<evidence type="ECO:0000256" key="8">
    <source>
        <dbReference type="ARBA" id="ARBA00022968"/>
    </source>
</evidence>
<feature type="coiled-coil region" evidence="15">
    <location>
        <begin position="279"/>
        <end position="345"/>
    </location>
</feature>
<dbReference type="InterPro" id="IPR008160">
    <property type="entry name" value="Collagen"/>
</dbReference>
<accession>A0A3P9IWV8</accession>
<name>A0A3P9IWV8_ORYLA</name>
<dbReference type="InterPro" id="IPR050111">
    <property type="entry name" value="C-type_lectin/snaclec_domain"/>
</dbReference>
<feature type="coiled-coil region" evidence="15">
    <location>
        <begin position="160"/>
        <end position="187"/>
    </location>
</feature>
<sequence>MKDDFAEEEDVQSFGYKRFGIQEGSECTKCKNDWVLRAAIALLYVLCALLTIAVAVLGYKVVQKMENVSEGMQNYGGKIDAVESDLKKLDDQTGEKSVNTTNNIKTFKSNLDALQSQLQNISIRATSNSHMLKELLVAGDKTQDGHVSLQSFLEGNTASLRGINQTLASYSETINDLQADTASLQSEMQGQVKIQGQTQVSISALNISGALQWNLLSTLQKTVEDTGQAVEKLKNKYQTLQQLASSTQNKAVWLQEKVQYLQVLAVNNSALSRSNGETLDDLEAQLTALTGRIQNTSTLSEGHDQSLRELMDHQRDHYNATSMKFDQIEARLDRHESEMKDITANVTFSGNILGTIVSNLNDLRSCAETVIKHTDLLEALNGSLEEAKADSLGLRAQQDELVTRLDKEVSNLSMVMEEMKLVDSRHSQLITNFTILRGPPGPKGPKGERGLQGLMGHLGPKGEKGDQGVPGMLGPKGDKGPIGPPGSPGPKGLQGIPGFPGSKGTRGPGGRPGSPGDKGDNGAPGLPGRDGPPGLPGQQGPPGPSGLPGPAGLQGPRGPVGPIGPPGPPGLPGLPAPISPVFVQPQGSPHVSIPTEPSPVPTEKAQSSVPQQTQVPPLHTPNPNPGCPISFRRFRDSCYFFSSGSQRLNFDQAKLFCTNISSHMIIINDEEEQQYVKTSIAKKGYFWLGLTDREEENVWKWVDGTQPDFNMWKPGQPDNWTHGHEDGEDCAGLIHLAFWNDFYCTDSIGYICERSADAEIPVS</sequence>
<dbReference type="InterPro" id="IPR016187">
    <property type="entry name" value="CTDL_fold"/>
</dbReference>
<evidence type="ECO:0000256" key="11">
    <source>
        <dbReference type="ARBA" id="ARBA00023119"/>
    </source>
</evidence>
<dbReference type="AlphaFoldDB" id="A0A3P9IWV8"/>
<keyword evidence="13" id="KW-1015">Disulfide bond</keyword>
<evidence type="ECO:0000256" key="14">
    <source>
        <dbReference type="ARBA" id="ARBA00023170"/>
    </source>
</evidence>
<feature type="transmembrane region" description="Helical" evidence="17">
    <location>
        <begin position="34"/>
        <end position="59"/>
    </location>
</feature>
<feature type="coiled-coil region" evidence="15">
    <location>
        <begin position="72"/>
        <end position="124"/>
    </location>
</feature>
<dbReference type="PROSITE" id="PS50041">
    <property type="entry name" value="C_TYPE_LECTIN_2"/>
    <property type="match status" value="1"/>
</dbReference>
<evidence type="ECO:0000313" key="20">
    <source>
        <dbReference type="Proteomes" id="UP000265200"/>
    </source>
</evidence>
<reference key="1">
    <citation type="journal article" date="2007" name="Nature">
        <title>The medaka draft genome and insights into vertebrate genome evolution.</title>
        <authorList>
            <person name="Kasahara M."/>
            <person name="Naruse K."/>
            <person name="Sasaki S."/>
            <person name="Nakatani Y."/>
            <person name="Qu W."/>
            <person name="Ahsan B."/>
            <person name="Yamada T."/>
            <person name="Nagayasu Y."/>
            <person name="Doi K."/>
            <person name="Kasai Y."/>
            <person name="Jindo T."/>
            <person name="Kobayashi D."/>
            <person name="Shimada A."/>
            <person name="Toyoda A."/>
            <person name="Kuroki Y."/>
            <person name="Fujiyama A."/>
            <person name="Sasaki T."/>
            <person name="Shimizu A."/>
            <person name="Asakawa S."/>
            <person name="Shimizu N."/>
            <person name="Hashimoto S."/>
            <person name="Yang J."/>
            <person name="Lee Y."/>
            <person name="Matsushima K."/>
            <person name="Sugano S."/>
            <person name="Sakaizumi M."/>
            <person name="Narita T."/>
            <person name="Ohishi K."/>
            <person name="Haga S."/>
            <person name="Ohta F."/>
            <person name="Nomoto H."/>
            <person name="Nogata K."/>
            <person name="Morishita T."/>
            <person name="Endo T."/>
            <person name="Shin-I T."/>
            <person name="Takeda H."/>
            <person name="Morishita S."/>
            <person name="Kohara Y."/>
        </authorList>
    </citation>
    <scope>NUCLEOTIDE SEQUENCE [LARGE SCALE GENOMIC DNA]</scope>
    <source>
        <strain>Hd-rR</strain>
    </source>
</reference>
<evidence type="ECO:0000256" key="3">
    <source>
        <dbReference type="ARBA" id="ARBA00022692"/>
    </source>
</evidence>
<organism evidence="19 20">
    <name type="scientific">Oryzias latipes</name>
    <name type="common">Japanese rice fish</name>
    <name type="synonym">Japanese killifish</name>
    <dbReference type="NCBI Taxonomy" id="8090"/>
    <lineage>
        <taxon>Eukaryota</taxon>
        <taxon>Metazoa</taxon>
        <taxon>Chordata</taxon>
        <taxon>Craniata</taxon>
        <taxon>Vertebrata</taxon>
        <taxon>Euteleostomi</taxon>
        <taxon>Actinopterygii</taxon>
        <taxon>Neopterygii</taxon>
        <taxon>Teleostei</taxon>
        <taxon>Neoteleostei</taxon>
        <taxon>Acanthomorphata</taxon>
        <taxon>Ovalentaria</taxon>
        <taxon>Atherinomorphae</taxon>
        <taxon>Beloniformes</taxon>
        <taxon>Adrianichthyidae</taxon>
        <taxon>Oryziinae</taxon>
        <taxon>Oryzias</taxon>
    </lineage>
</organism>
<protein>
    <recommendedName>
        <fullName evidence="2">Collectin-12</fullName>
    </recommendedName>
</protein>
<feature type="domain" description="C-type lectin" evidence="18">
    <location>
        <begin position="634"/>
        <end position="753"/>
    </location>
</feature>
<dbReference type="InterPro" id="IPR033989">
    <property type="entry name" value="CD209-like_CTLD"/>
</dbReference>
<dbReference type="Pfam" id="PF01391">
    <property type="entry name" value="Collagen"/>
    <property type="match status" value="2"/>
</dbReference>